<dbReference type="InterPro" id="IPR052786">
    <property type="entry name" value="Spore_wall_assembly"/>
</dbReference>
<keyword evidence="1" id="KW-0472">Membrane</keyword>
<dbReference type="GeneID" id="30148900"/>
<dbReference type="AlphaFoldDB" id="A0A1E3QJG7"/>
<organism evidence="2 3">
    <name type="scientific">Babjeviella inositovora NRRL Y-12698</name>
    <dbReference type="NCBI Taxonomy" id="984486"/>
    <lineage>
        <taxon>Eukaryota</taxon>
        <taxon>Fungi</taxon>
        <taxon>Dikarya</taxon>
        <taxon>Ascomycota</taxon>
        <taxon>Saccharomycotina</taxon>
        <taxon>Pichiomycetes</taxon>
        <taxon>Serinales incertae sedis</taxon>
        <taxon>Babjeviella</taxon>
    </lineage>
</organism>
<feature type="transmembrane region" description="Helical" evidence="1">
    <location>
        <begin position="71"/>
        <end position="95"/>
    </location>
</feature>
<protein>
    <submittedName>
        <fullName evidence="2">Uncharacterized protein</fullName>
    </submittedName>
</protein>
<keyword evidence="1" id="KW-1133">Transmembrane helix</keyword>
<dbReference type="Proteomes" id="UP000094336">
    <property type="component" value="Unassembled WGS sequence"/>
</dbReference>
<sequence>MSSLLPQQFFKGTFFPLRGAVFILNHPLFLKHTVTLAIQELALTFFLYFFYALATSSVVAVTTIFNLPTGFGPMVFLVAQFTMFTQSNMVAAWVFRRANQEDLNGMIDAVYSVQGKHAVILKARLRGRFTRARSLPYIYRRTLTNLFRTYFFSLYVPKVLIRFFLNFGIPIIGPYIASFSNCGGVGFGYNNRFMDLSGFNRNQAIINYVHHKSMYYGFGFGASVLDNLPVMGSLLFYSNSVGAALMSCEEMVPN</sequence>
<dbReference type="GO" id="GO:0005619">
    <property type="term" value="C:ascospore wall"/>
    <property type="evidence" value="ECO:0007669"/>
    <property type="project" value="TreeGrafter"/>
</dbReference>
<keyword evidence="1" id="KW-0812">Transmembrane</keyword>
<proteinExistence type="predicted"/>
<keyword evidence="3" id="KW-1185">Reference proteome</keyword>
<dbReference type="GO" id="GO:0005811">
    <property type="term" value="C:lipid droplet"/>
    <property type="evidence" value="ECO:0007669"/>
    <property type="project" value="TreeGrafter"/>
</dbReference>
<evidence type="ECO:0000313" key="3">
    <source>
        <dbReference type="Proteomes" id="UP000094336"/>
    </source>
</evidence>
<evidence type="ECO:0000256" key="1">
    <source>
        <dbReference type="SAM" id="Phobius"/>
    </source>
</evidence>
<reference evidence="3" key="1">
    <citation type="submission" date="2016-05" db="EMBL/GenBank/DDBJ databases">
        <title>Comparative genomics of biotechnologically important yeasts.</title>
        <authorList>
            <consortium name="DOE Joint Genome Institute"/>
            <person name="Riley R."/>
            <person name="Haridas S."/>
            <person name="Wolfe K.H."/>
            <person name="Lopes M.R."/>
            <person name="Hittinger C.T."/>
            <person name="Goker M."/>
            <person name="Salamov A."/>
            <person name="Wisecaver J."/>
            <person name="Long T.M."/>
            <person name="Aerts A.L."/>
            <person name="Barry K."/>
            <person name="Choi C."/>
            <person name="Clum A."/>
            <person name="Coughlan A.Y."/>
            <person name="Deshpande S."/>
            <person name="Douglass A.P."/>
            <person name="Hanson S.J."/>
            <person name="Klenk H.-P."/>
            <person name="Labutti K."/>
            <person name="Lapidus A."/>
            <person name="Lindquist E."/>
            <person name="Lipzen A."/>
            <person name="Meier-Kolthoff J.P."/>
            <person name="Ohm R.A."/>
            <person name="Otillar R.P."/>
            <person name="Pangilinan J."/>
            <person name="Peng Y."/>
            <person name="Rokas A."/>
            <person name="Rosa C.A."/>
            <person name="Scheuner C."/>
            <person name="Sibirny A.A."/>
            <person name="Slot J.C."/>
            <person name="Stielow J.B."/>
            <person name="Sun H."/>
            <person name="Kurtzman C.P."/>
            <person name="Blackwell M."/>
            <person name="Grigoriev I.V."/>
            <person name="Jeffries T.W."/>
        </authorList>
    </citation>
    <scope>NUCLEOTIDE SEQUENCE [LARGE SCALE GENOMIC DNA]</scope>
    <source>
        <strain evidence="3">NRRL Y-12698</strain>
    </source>
</reference>
<dbReference type="GO" id="GO:0005628">
    <property type="term" value="C:prospore membrane"/>
    <property type="evidence" value="ECO:0007669"/>
    <property type="project" value="TreeGrafter"/>
</dbReference>
<evidence type="ECO:0000313" key="2">
    <source>
        <dbReference type="EMBL" id="ODQ77843.1"/>
    </source>
</evidence>
<accession>A0A1E3QJG7</accession>
<feature type="transmembrane region" description="Helical" evidence="1">
    <location>
        <begin position="42"/>
        <end position="65"/>
    </location>
</feature>
<dbReference type="PANTHER" id="PTHR34292">
    <property type="entry name" value="OUTER SPORE WALL PROTEIN LDS1"/>
    <property type="match status" value="1"/>
</dbReference>
<dbReference type="PANTHER" id="PTHR34292:SF2">
    <property type="entry name" value="OUTER SPORE WALL PROTEIN LDS1"/>
    <property type="match status" value="1"/>
</dbReference>
<dbReference type="STRING" id="984486.A0A1E3QJG7"/>
<dbReference type="RefSeq" id="XP_018983171.1">
    <property type="nucleotide sequence ID" value="XM_019131047.1"/>
</dbReference>
<dbReference type="EMBL" id="KV454438">
    <property type="protein sequence ID" value="ODQ77843.1"/>
    <property type="molecule type" value="Genomic_DNA"/>
</dbReference>
<name>A0A1E3QJG7_9ASCO</name>
<dbReference type="OrthoDB" id="10012223at2759"/>
<gene>
    <name evidence="2" type="ORF">BABINDRAFT_177809</name>
</gene>